<organism evidence="2 3">
    <name type="scientific">Letharia lupina</name>
    <dbReference type="NCBI Taxonomy" id="560253"/>
    <lineage>
        <taxon>Eukaryota</taxon>
        <taxon>Fungi</taxon>
        <taxon>Dikarya</taxon>
        <taxon>Ascomycota</taxon>
        <taxon>Pezizomycotina</taxon>
        <taxon>Lecanoromycetes</taxon>
        <taxon>OSLEUM clade</taxon>
        <taxon>Lecanoromycetidae</taxon>
        <taxon>Lecanorales</taxon>
        <taxon>Lecanorineae</taxon>
        <taxon>Parmeliaceae</taxon>
        <taxon>Letharia</taxon>
    </lineage>
</organism>
<feature type="region of interest" description="Disordered" evidence="1">
    <location>
        <begin position="1"/>
        <end position="21"/>
    </location>
</feature>
<dbReference type="Proteomes" id="UP000593566">
    <property type="component" value="Unassembled WGS sequence"/>
</dbReference>
<proteinExistence type="predicted"/>
<evidence type="ECO:0000313" key="2">
    <source>
        <dbReference type="EMBL" id="KAF6219226.1"/>
    </source>
</evidence>
<sequence length="268" mass="29707">MGRRRQERLEELSNSDPESTKSLDIKECMLEAQGMLVGKLAAEENHLSGLVVLPDFCIIDLEEQGKEVEEVIQATIETSTAEASTAEASTAEASTVPEWFTKMVAATWRTIWDQYTSFLENPGAGNSTVMVEKYPLAKAMSFGDASSSYASRSSLKYNAALIPCYDDIGLDAEAKAFGSSVRDLLWSPSGSPINETSAFLDRHFVRQWHRDGCLNINRPYISHINYANGDESLHSICGKHLGRLQRIKAVYDPAGRFDQFFPLTQKPA</sequence>
<dbReference type="GeneID" id="59333457"/>
<name>A0A8H6C9N0_9LECA</name>
<accession>A0A8H6C9N0</accession>
<reference evidence="2 3" key="1">
    <citation type="journal article" date="2020" name="Genomics">
        <title>Complete, high-quality genomes from long-read metagenomic sequencing of two wolf lichen thalli reveals enigmatic genome architecture.</title>
        <authorList>
            <person name="McKenzie S.K."/>
            <person name="Walston R.F."/>
            <person name="Allen J.L."/>
        </authorList>
    </citation>
    <scope>NUCLEOTIDE SEQUENCE [LARGE SCALE GENOMIC DNA]</scope>
    <source>
        <strain evidence="2">WasteWater1</strain>
    </source>
</reference>
<dbReference type="AlphaFoldDB" id="A0A8H6C9N0"/>
<evidence type="ECO:0008006" key="4">
    <source>
        <dbReference type="Google" id="ProtNLM"/>
    </source>
</evidence>
<gene>
    <name evidence="2" type="ORF">HO133_005051</name>
</gene>
<dbReference type="EMBL" id="JACCJB010000020">
    <property type="protein sequence ID" value="KAF6219226.1"/>
    <property type="molecule type" value="Genomic_DNA"/>
</dbReference>
<comment type="caution">
    <text evidence="2">The sequence shown here is derived from an EMBL/GenBank/DDBJ whole genome shotgun (WGS) entry which is preliminary data.</text>
</comment>
<protein>
    <recommendedName>
        <fullName evidence="4">Berberine/berberine-like domain-containing protein</fullName>
    </recommendedName>
</protein>
<evidence type="ECO:0000256" key="1">
    <source>
        <dbReference type="SAM" id="MobiDB-lite"/>
    </source>
</evidence>
<evidence type="ECO:0000313" key="3">
    <source>
        <dbReference type="Proteomes" id="UP000593566"/>
    </source>
</evidence>
<dbReference type="RefSeq" id="XP_037148661.1">
    <property type="nucleotide sequence ID" value="XM_037295963.1"/>
</dbReference>
<keyword evidence="3" id="KW-1185">Reference proteome</keyword>